<dbReference type="RefSeq" id="WP_048448952.1">
    <property type="nucleotide sequence ID" value="NZ_JBNNPJ010000118.1"/>
</dbReference>
<keyword evidence="2" id="KW-0812">Transmembrane</keyword>
<feature type="transmembrane region" description="Helical" evidence="2">
    <location>
        <begin position="27"/>
        <end position="49"/>
    </location>
</feature>
<organism evidence="3 4">
    <name type="scientific">Methylobacterium tarhaniae</name>
    <dbReference type="NCBI Taxonomy" id="1187852"/>
    <lineage>
        <taxon>Bacteria</taxon>
        <taxon>Pseudomonadati</taxon>
        <taxon>Pseudomonadota</taxon>
        <taxon>Alphaproteobacteria</taxon>
        <taxon>Hyphomicrobiales</taxon>
        <taxon>Methylobacteriaceae</taxon>
        <taxon>Methylobacterium</taxon>
    </lineage>
</organism>
<evidence type="ECO:0000256" key="1">
    <source>
        <dbReference type="SAM" id="MobiDB-lite"/>
    </source>
</evidence>
<sequence>MFFIVAATISGGLTAVAWTLHFGLGWAVVFGLLTAAVSGAQAALILGAIERREERDEAAPAAPAALPHRPGDAADVTVPHSLRAEP</sequence>
<dbReference type="Proteomes" id="UP000036449">
    <property type="component" value="Unassembled WGS sequence"/>
</dbReference>
<keyword evidence="2" id="KW-0472">Membrane</keyword>
<dbReference type="PATRIC" id="fig|1187852.3.peg.5742"/>
<keyword evidence="4" id="KW-1185">Reference proteome</keyword>
<comment type="caution">
    <text evidence="3">The sequence shown here is derived from an EMBL/GenBank/DDBJ whole genome shotgun (WGS) entry which is preliminary data.</text>
</comment>
<feature type="region of interest" description="Disordered" evidence="1">
    <location>
        <begin position="56"/>
        <end position="86"/>
    </location>
</feature>
<gene>
    <name evidence="3" type="ORF">VQ03_00880</name>
</gene>
<dbReference type="OrthoDB" id="8003786at2"/>
<name>A0A0J6W004_9HYPH</name>
<evidence type="ECO:0000313" key="3">
    <source>
        <dbReference type="EMBL" id="KMO44886.1"/>
    </source>
</evidence>
<evidence type="ECO:0000313" key="4">
    <source>
        <dbReference type="Proteomes" id="UP000036449"/>
    </source>
</evidence>
<feature type="compositionally biased region" description="Low complexity" evidence="1">
    <location>
        <begin position="59"/>
        <end position="68"/>
    </location>
</feature>
<accession>A0A0J6W004</accession>
<evidence type="ECO:0000256" key="2">
    <source>
        <dbReference type="SAM" id="Phobius"/>
    </source>
</evidence>
<keyword evidence="2" id="KW-1133">Transmembrane helix</keyword>
<protein>
    <submittedName>
        <fullName evidence="3">Uncharacterized protein</fullName>
    </submittedName>
</protein>
<dbReference type="EMBL" id="LABZ01000006">
    <property type="protein sequence ID" value="KMO44886.1"/>
    <property type="molecule type" value="Genomic_DNA"/>
</dbReference>
<proteinExistence type="predicted"/>
<dbReference type="AlphaFoldDB" id="A0A0J6W004"/>
<reference evidence="3 4" key="1">
    <citation type="submission" date="2015-03" db="EMBL/GenBank/DDBJ databases">
        <title>Genome sequencing of Methylobacterium tarhaniae DSM 25844.</title>
        <authorList>
            <person name="Chaudhry V."/>
            <person name="Patil P.B."/>
        </authorList>
    </citation>
    <scope>NUCLEOTIDE SEQUENCE [LARGE SCALE GENOMIC DNA]</scope>
    <source>
        <strain evidence="3 4">DSM 25844</strain>
    </source>
</reference>